<protein>
    <submittedName>
        <fullName evidence="10">Alkylation response protein AidB-like acyl-CoA dehydrogenase</fullName>
    </submittedName>
</protein>
<dbReference type="SUPFAM" id="SSF47203">
    <property type="entry name" value="Acyl-CoA dehydrogenase C-terminal domain-like"/>
    <property type="match status" value="1"/>
</dbReference>
<feature type="domain" description="Acyl-CoA oxidase/dehydrogenase middle" evidence="8">
    <location>
        <begin position="122"/>
        <end position="217"/>
    </location>
</feature>
<dbReference type="InterPro" id="IPR006089">
    <property type="entry name" value="Acyl-CoA_DH_CS"/>
</dbReference>
<proteinExistence type="inferred from homology"/>
<organism evidence="10 11">
    <name type="scientific">Actinophytocola algeriensis</name>
    <dbReference type="NCBI Taxonomy" id="1768010"/>
    <lineage>
        <taxon>Bacteria</taxon>
        <taxon>Bacillati</taxon>
        <taxon>Actinomycetota</taxon>
        <taxon>Actinomycetes</taxon>
        <taxon>Pseudonocardiales</taxon>
        <taxon>Pseudonocardiaceae</taxon>
    </lineage>
</organism>
<evidence type="ECO:0000256" key="1">
    <source>
        <dbReference type="ARBA" id="ARBA00001974"/>
    </source>
</evidence>
<evidence type="ECO:0000256" key="6">
    <source>
        <dbReference type="RuleBase" id="RU362125"/>
    </source>
</evidence>
<dbReference type="Proteomes" id="UP000520767">
    <property type="component" value="Unassembled WGS sequence"/>
</dbReference>
<dbReference type="EMBL" id="JACHJQ010000006">
    <property type="protein sequence ID" value="MBB4909365.1"/>
    <property type="molecule type" value="Genomic_DNA"/>
</dbReference>
<name>A0A7W7Q964_9PSEU</name>
<feature type="domain" description="Acyl-CoA dehydrogenase/oxidase C-terminal" evidence="7">
    <location>
        <begin position="229"/>
        <end position="375"/>
    </location>
</feature>
<dbReference type="InterPro" id="IPR046373">
    <property type="entry name" value="Acyl-CoA_Oxase/DH_mid-dom_sf"/>
</dbReference>
<dbReference type="GO" id="GO:0003995">
    <property type="term" value="F:acyl-CoA dehydrogenase activity"/>
    <property type="evidence" value="ECO:0007669"/>
    <property type="project" value="InterPro"/>
</dbReference>
<evidence type="ECO:0000259" key="7">
    <source>
        <dbReference type="Pfam" id="PF00441"/>
    </source>
</evidence>
<dbReference type="PROSITE" id="PS00072">
    <property type="entry name" value="ACYL_COA_DH_1"/>
    <property type="match status" value="1"/>
</dbReference>
<dbReference type="InterPro" id="IPR009100">
    <property type="entry name" value="AcylCoA_DH/oxidase_NM_dom_sf"/>
</dbReference>
<dbReference type="InterPro" id="IPR009075">
    <property type="entry name" value="AcylCo_DH/oxidase_C"/>
</dbReference>
<dbReference type="AlphaFoldDB" id="A0A7W7Q964"/>
<dbReference type="Gene3D" id="2.40.110.10">
    <property type="entry name" value="Butyryl-CoA Dehydrogenase, subunit A, domain 2"/>
    <property type="match status" value="1"/>
</dbReference>
<keyword evidence="11" id="KW-1185">Reference proteome</keyword>
<reference evidence="10 11" key="1">
    <citation type="submission" date="2020-08" db="EMBL/GenBank/DDBJ databases">
        <title>Genomic Encyclopedia of Type Strains, Phase III (KMG-III): the genomes of soil and plant-associated and newly described type strains.</title>
        <authorList>
            <person name="Whitman W."/>
        </authorList>
    </citation>
    <scope>NUCLEOTIDE SEQUENCE [LARGE SCALE GENOMIC DNA]</scope>
    <source>
        <strain evidence="10 11">CECT 8960</strain>
    </source>
</reference>
<evidence type="ECO:0000259" key="9">
    <source>
        <dbReference type="Pfam" id="PF02771"/>
    </source>
</evidence>
<keyword evidence="3 6" id="KW-0285">Flavoprotein</keyword>
<evidence type="ECO:0000313" key="10">
    <source>
        <dbReference type="EMBL" id="MBB4909365.1"/>
    </source>
</evidence>
<dbReference type="InterPro" id="IPR013786">
    <property type="entry name" value="AcylCoA_DH/ox_N"/>
</dbReference>
<dbReference type="PROSITE" id="PS00073">
    <property type="entry name" value="ACYL_COA_DH_2"/>
    <property type="match status" value="1"/>
</dbReference>
<keyword evidence="4 6" id="KW-0274">FAD</keyword>
<keyword evidence="5 6" id="KW-0560">Oxidoreductase</keyword>
<evidence type="ECO:0000256" key="2">
    <source>
        <dbReference type="ARBA" id="ARBA00009347"/>
    </source>
</evidence>
<dbReference type="InterPro" id="IPR037069">
    <property type="entry name" value="AcylCoA_DH/ox_N_sf"/>
</dbReference>
<dbReference type="Pfam" id="PF00441">
    <property type="entry name" value="Acyl-CoA_dh_1"/>
    <property type="match status" value="1"/>
</dbReference>
<dbReference type="FunFam" id="2.40.110.10:FF:000001">
    <property type="entry name" value="Acyl-CoA dehydrogenase, mitochondrial"/>
    <property type="match status" value="1"/>
</dbReference>
<dbReference type="Pfam" id="PF02770">
    <property type="entry name" value="Acyl-CoA_dh_M"/>
    <property type="match status" value="1"/>
</dbReference>
<evidence type="ECO:0000256" key="4">
    <source>
        <dbReference type="ARBA" id="ARBA00022827"/>
    </source>
</evidence>
<feature type="domain" description="Acyl-CoA dehydrogenase/oxidase N-terminal" evidence="9">
    <location>
        <begin position="25"/>
        <end position="117"/>
    </location>
</feature>
<evidence type="ECO:0000256" key="3">
    <source>
        <dbReference type="ARBA" id="ARBA00022630"/>
    </source>
</evidence>
<dbReference type="InterPro" id="IPR036250">
    <property type="entry name" value="AcylCo_DH-like_C"/>
</dbReference>
<accession>A0A7W7Q964</accession>
<comment type="similarity">
    <text evidence="2 6">Belongs to the acyl-CoA dehydrogenase family.</text>
</comment>
<evidence type="ECO:0000259" key="8">
    <source>
        <dbReference type="Pfam" id="PF02770"/>
    </source>
</evidence>
<dbReference type="PANTHER" id="PTHR43884">
    <property type="entry name" value="ACYL-COA DEHYDROGENASE"/>
    <property type="match status" value="1"/>
</dbReference>
<dbReference type="GO" id="GO:0050660">
    <property type="term" value="F:flavin adenine dinucleotide binding"/>
    <property type="evidence" value="ECO:0007669"/>
    <property type="project" value="InterPro"/>
</dbReference>
<dbReference type="Gene3D" id="1.20.140.10">
    <property type="entry name" value="Butyryl-CoA Dehydrogenase, subunit A, domain 3"/>
    <property type="match status" value="1"/>
</dbReference>
<dbReference type="PANTHER" id="PTHR43884:SF12">
    <property type="entry name" value="ISOVALERYL-COA DEHYDROGENASE, MITOCHONDRIAL-RELATED"/>
    <property type="match status" value="1"/>
</dbReference>
<dbReference type="InterPro" id="IPR006091">
    <property type="entry name" value="Acyl-CoA_Oxase/DH_mid-dom"/>
</dbReference>
<comment type="caution">
    <text evidence="10">The sequence shown here is derived from an EMBL/GenBank/DDBJ whole genome shotgun (WGS) entry which is preliminary data.</text>
</comment>
<dbReference type="Pfam" id="PF02771">
    <property type="entry name" value="Acyl-CoA_dh_N"/>
    <property type="match status" value="1"/>
</dbReference>
<evidence type="ECO:0000313" key="11">
    <source>
        <dbReference type="Proteomes" id="UP000520767"/>
    </source>
</evidence>
<gene>
    <name evidence="10" type="ORF">FHR82_005623</name>
</gene>
<comment type="cofactor">
    <cofactor evidence="1 6">
        <name>FAD</name>
        <dbReference type="ChEBI" id="CHEBI:57692"/>
    </cofactor>
</comment>
<dbReference type="RefSeq" id="WP_184813480.1">
    <property type="nucleotide sequence ID" value="NZ_JACHJQ010000006.1"/>
</dbReference>
<dbReference type="Gene3D" id="1.10.540.10">
    <property type="entry name" value="Acyl-CoA dehydrogenase/oxidase, N-terminal domain"/>
    <property type="match status" value="1"/>
</dbReference>
<dbReference type="SUPFAM" id="SSF56645">
    <property type="entry name" value="Acyl-CoA dehydrogenase NM domain-like"/>
    <property type="match status" value="1"/>
</dbReference>
<sequence>MRTWSAEQRDLRIDFADKFAAWGEGHLERDRTGTFPWEQWKQVGESGLLKLPFDPAWGGLGQDLLTTMYVLEGLGYGCRDNGLNSSVATQLVSTGIPLHRFGTTEQKDRFLRSVADGTRIGAHAITERHGGSDAASMKSTAVRDGDNYVINGEKCFISNGPVADLFLLYVRTQGGTGPFGISTFLVERNTPGLGIGEVIDKMGLRTTPFCNITFDDVVVPASNMVGKLGKGFLILDYVMKWEVLCAFVLSLGNIRNRLERCIEFARSRTQFGAKIGSYQSISNKIVDMKIGLETSRKWLYDTAEDFLAGENVMMDLAIAKLMTSEANVKSAADAVQIFGGRGYLTEFGLEKDLRDATGGTIYSGTSEIQRDKISRILRVS</sequence>
<evidence type="ECO:0000256" key="5">
    <source>
        <dbReference type="ARBA" id="ARBA00023002"/>
    </source>
</evidence>